<dbReference type="STRING" id="947013.SAMN04488109_0970"/>
<dbReference type="OrthoDB" id="4543721at2"/>
<sequence length="394" mass="44563">MNPRAHHYLFAHRELREILFQDLSAFVKLTESSLFGSWLSRLWTKVGDDVYAGGLGAKLPGTALAFESIADGGARYTLITLPTPEAVVEVFFIAIVVCEQPYKYYRYLVLEKCEEGRVGIGPSAGVLCEWFSDGGRRNHNWYLSPEKELFHSAIKEMHRRERVRFELGLNSTMKSLWNPKRENKPSKNATEEEEFRTPHIYYAMVAVPEALNALLNSEGSFPRGEPDLAKAREKLTANKAKQLDNLLAQQWKRAHEISFPNTSTSKSLHAELVDLTVGIFLLISFPEPIEAPEPFFMLCPLDKAFGKKTNNVIYLAELPRGRSNFEVIISRLEADKGYAILGSLEDCTKDTFIQGMKGFFQGQEFDQPAGILDHLQTIARTFGVLKSLQPKKQK</sequence>
<dbReference type="EMBL" id="FQWQ01000001">
    <property type="protein sequence ID" value="SHG59080.1"/>
    <property type="molecule type" value="Genomic_DNA"/>
</dbReference>
<name>A0A1M5L2C4_9BACT</name>
<organism evidence="1 2">
    <name type="scientific">Chryseolinea serpens</name>
    <dbReference type="NCBI Taxonomy" id="947013"/>
    <lineage>
        <taxon>Bacteria</taxon>
        <taxon>Pseudomonadati</taxon>
        <taxon>Bacteroidota</taxon>
        <taxon>Cytophagia</taxon>
        <taxon>Cytophagales</taxon>
        <taxon>Fulvivirgaceae</taxon>
        <taxon>Chryseolinea</taxon>
    </lineage>
</organism>
<keyword evidence="2" id="KW-1185">Reference proteome</keyword>
<evidence type="ECO:0000313" key="2">
    <source>
        <dbReference type="Proteomes" id="UP000184212"/>
    </source>
</evidence>
<evidence type="ECO:0000313" key="1">
    <source>
        <dbReference type="EMBL" id="SHG59080.1"/>
    </source>
</evidence>
<dbReference type="Proteomes" id="UP000184212">
    <property type="component" value="Unassembled WGS sequence"/>
</dbReference>
<accession>A0A1M5L2C4</accession>
<proteinExistence type="predicted"/>
<gene>
    <name evidence="1" type="ORF">SAMN04488109_0970</name>
</gene>
<protein>
    <submittedName>
        <fullName evidence="1">Uncharacterized protein</fullName>
    </submittedName>
</protein>
<dbReference type="AlphaFoldDB" id="A0A1M5L2C4"/>
<reference evidence="1 2" key="1">
    <citation type="submission" date="2016-11" db="EMBL/GenBank/DDBJ databases">
        <authorList>
            <person name="Jaros S."/>
            <person name="Januszkiewicz K."/>
            <person name="Wedrychowicz H."/>
        </authorList>
    </citation>
    <scope>NUCLEOTIDE SEQUENCE [LARGE SCALE GENOMIC DNA]</scope>
    <source>
        <strain evidence="1 2">DSM 24574</strain>
    </source>
</reference>
<dbReference type="RefSeq" id="WP_073131573.1">
    <property type="nucleotide sequence ID" value="NZ_FQWQ01000001.1"/>
</dbReference>